<protein>
    <submittedName>
        <fullName evidence="1">Uncharacterized protein</fullName>
    </submittedName>
</protein>
<gene>
    <name evidence="1" type="ORF">AB0E61_13120</name>
</gene>
<accession>A0ABV2YZ48</accession>
<sequence length="103" mass="11554">MAANISLDFAEIERVSNLLKNSADNTLVPRMTEAKNEVDTMLNSTLKFNNSSPALQQSYEKLTQSLTEATQSIKDFAEQFEKIVQSMRDMDDEMANKIRSSGS</sequence>
<reference evidence="1 2" key="1">
    <citation type="submission" date="2024-06" db="EMBL/GenBank/DDBJ databases">
        <title>The Natural Products Discovery Center: Release of the First 8490 Sequenced Strains for Exploring Actinobacteria Biosynthetic Diversity.</title>
        <authorList>
            <person name="Kalkreuter E."/>
            <person name="Kautsar S.A."/>
            <person name="Yang D."/>
            <person name="Bader C.D."/>
            <person name="Teijaro C.N."/>
            <person name="Fluegel L."/>
            <person name="Davis C.M."/>
            <person name="Simpson J.R."/>
            <person name="Lauterbach L."/>
            <person name="Steele A.D."/>
            <person name="Gui C."/>
            <person name="Meng S."/>
            <person name="Li G."/>
            <person name="Viehrig K."/>
            <person name="Ye F."/>
            <person name="Su P."/>
            <person name="Kiefer A.F."/>
            <person name="Nichols A."/>
            <person name="Cepeda A.J."/>
            <person name="Yan W."/>
            <person name="Fan B."/>
            <person name="Jiang Y."/>
            <person name="Adhikari A."/>
            <person name="Zheng C.-J."/>
            <person name="Schuster L."/>
            <person name="Cowan T.M."/>
            <person name="Smanski M.J."/>
            <person name="Chevrette M.G."/>
            <person name="De Carvalho L.P.S."/>
            <person name="Shen B."/>
        </authorList>
    </citation>
    <scope>NUCLEOTIDE SEQUENCE [LARGE SCALE GENOMIC DNA]</scope>
    <source>
        <strain evidence="1 2">NPDC033039</strain>
    </source>
</reference>
<dbReference type="EMBL" id="JBEZVI010000008">
    <property type="protein sequence ID" value="MEU3711025.1"/>
    <property type="molecule type" value="Genomic_DNA"/>
</dbReference>
<evidence type="ECO:0000313" key="1">
    <source>
        <dbReference type="EMBL" id="MEU3711025.1"/>
    </source>
</evidence>
<organism evidence="1 2">
    <name type="scientific">Streptomyces catenulae</name>
    <dbReference type="NCBI Taxonomy" id="66875"/>
    <lineage>
        <taxon>Bacteria</taxon>
        <taxon>Bacillati</taxon>
        <taxon>Actinomycetota</taxon>
        <taxon>Actinomycetes</taxon>
        <taxon>Kitasatosporales</taxon>
        <taxon>Streptomycetaceae</taxon>
        <taxon>Streptomyces</taxon>
    </lineage>
</organism>
<dbReference type="Gene3D" id="1.10.287.1060">
    <property type="entry name" value="ESAT-6-like"/>
    <property type="match status" value="1"/>
</dbReference>
<proteinExistence type="predicted"/>
<evidence type="ECO:0000313" key="2">
    <source>
        <dbReference type="Proteomes" id="UP001550853"/>
    </source>
</evidence>
<dbReference type="RefSeq" id="WP_030280457.1">
    <property type="nucleotide sequence ID" value="NZ_JBEZVI010000008.1"/>
</dbReference>
<keyword evidence="2" id="KW-1185">Reference proteome</keyword>
<dbReference type="Proteomes" id="UP001550853">
    <property type="component" value="Unassembled WGS sequence"/>
</dbReference>
<comment type="caution">
    <text evidence="1">The sequence shown here is derived from an EMBL/GenBank/DDBJ whole genome shotgun (WGS) entry which is preliminary data.</text>
</comment>
<name>A0ABV2YZ48_9ACTN</name>